<dbReference type="EMBL" id="KZ502368">
    <property type="protein sequence ID" value="PKU80161.1"/>
    <property type="molecule type" value="Genomic_DNA"/>
</dbReference>
<feature type="region of interest" description="Disordered" evidence="1">
    <location>
        <begin position="1"/>
        <end position="20"/>
    </location>
</feature>
<keyword evidence="3" id="KW-1185">Reference proteome</keyword>
<evidence type="ECO:0000313" key="2">
    <source>
        <dbReference type="EMBL" id="PKU80161.1"/>
    </source>
</evidence>
<dbReference type="Proteomes" id="UP000233837">
    <property type="component" value="Unassembled WGS sequence"/>
</dbReference>
<sequence length="220" mass="25150">MENKEQPSNPVDNLSTIKWMPHHEDSSDPLQFELLKIQEQLQLCDERFESKRRSLLAEFEREMKAIKRKYDILIQEFEMPDLQNFEDNSSGDEYFQPEENLCRQRGWGSKQVHSHLPLTLWFPHSCFFPLLCLLGSSSSPPPPMAGSLPLAVPIALCYLAARWDFLLPVLFPAACWDSLLAGSVPGCVSRGLLADFPVTFLFSVQYLWAICGVFWHSSSP</sequence>
<evidence type="ECO:0000256" key="1">
    <source>
        <dbReference type="SAM" id="MobiDB-lite"/>
    </source>
</evidence>
<dbReference type="Gene3D" id="6.10.250.1310">
    <property type="match status" value="1"/>
</dbReference>
<name>A0A2I0WWY9_9ASPA</name>
<proteinExistence type="predicted"/>
<feature type="compositionally biased region" description="Polar residues" evidence="1">
    <location>
        <begin position="1"/>
        <end position="16"/>
    </location>
</feature>
<evidence type="ECO:0000313" key="3">
    <source>
        <dbReference type="Proteomes" id="UP000233837"/>
    </source>
</evidence>
<reference evidence="2 3" key="1">
    <citation type="journal article" date="2016" name="Sci. Rep.">
        <title>The Dendrobium catenatum Lindl. genome sequence provides insights into polysaccharide synthase, floral development and adaptive evolution.</title>
        <authorList>
            <person name="Zhang G.Q."/>
            <person name="Xu Q."/>
            <person name="Bian C."/>
            <person name="Tsai W.C."/>
            <person name="Yeh C.M."/>
            <person name="Liu K.W."/>
            <person name="Yoshida K."/>
            <person name="Zhang L.S."/>
            <person name="Chang S.B."/>
            <person name="Chen F."/>
            <person name="Shi Y."/>
            <person name="Su Y.Y."/>
            <person name="Zhang Y.Q."/>
            <person name="Chen L.J."/>
            <person name="Yin Y."/>
            <person name="Lin M."/>
            <person name="Huang H."/>
            <person name="Deng H."/>
            <person name="Wang Z.W."/>
            <person name="Zhu S.L."/>
            <person name="Zhao X."/>
            <person name="Deng C."/>
            <person name="Niu S.C."/>
            <person name="Huang J."/>
            <person name="Wang M."/>
            <person name="Liu G.H."/>
            <person name="Yang H.J."/>
            <person name="Xiao X.J."/>
            <person name="Hsiao Y.Y."/>
            <person name="Wu W.L."/>
            <person name="Chen Y.Y."/>
            <person name="Mitsuda N."/>
            <person name="Ohme-Takagi M."/>
            <person name="Luo Y.B."/>
            <person name="Van de Peer Y."/>
            <person name="Liu Z.J."/>
        </authorList>
    </citation>
    <scope>NUCLEOTIDE SEQUENCE [LARGE SCALE GENOMIC DNA]</scope>
    <source>
        <tissue evidence="2">The whole plant</tissue>
    </source>
</reference>
<accession>A0A2I0WWY9</accession>
<protein>
    <submittedName>
        <fullName evidence="2">Uncharacterized protein</fullName>
    </submittedName>
</protein>
<organism evidence="2 3">
    <name type="scientific">Dendrobium catenatum</name>
    <dbReference type="NCBI Taxonomy" id="906689"/>
    <lineage>
        <taxon>Eukaryota</taxon>
        <taxon>Viridiplantae</taxon>
        <taxon>Streptophyta</taxon>
        <taxon>Embryophyta</taxon>
        <taxon>Tracheophyta</taxon>
        <taxon>Spermatophyta</taxon>
        <taxon>Magnoliopsida</taxon>
        <taxon>Liliopsida</taxon>
        <taxon>Asparagales</taxon>
        <taxon>Orchidaceae</taxon>
        <taxon>Epidendroideae</taxon>
        <taxon>Malaxideae</taxon>
        <taxon>Dendrobiinae</taxon>
        <taxon>Dendrobium</taxon>
    </lineage>
</organism>
<reference evidence="2 3" key="2">
    <citation type="journal article" date="2017" name="Nature">
        <title>The Apostasia genome and the evolution of orchids.</title>
        <authorList>
            <person name="Zhang G.Q."/>
            <person name="Liu K.W."/>
            <person name="Li Z."/>
            <person name="Lohaus R."/>
            <person name="Hsiao Y.Y."/>
            <person name="Niu S.C."/>
            <person name="Wang J.Y."/>
            <person name="Lin Y.C."/>
            <person name="Xu Q."/>
            <person name="Chen L.J."/>
            <person name="Yoshida K."/>
            <person name="Fujiwara S."/>
            <person name="Wang Z.W."/>
            <person name="Zhang Y.Q."/>
            <person name="Mitsuda N."/>
            <person name="Wang M."/>
            <person name="Liu G.H."/>
            <person name="Pecoraro L."/>
            <person name="Huang H.X."/>
            <person name="Xiao X.J."/>
            <person name="Lin M."/>
            <person name="Wu X.Y."/>
            <person name="Wu W.L."/>
            <person name="Chen Y.Y."/>
            <person name="Chang S.B."/>
            <person name="Sakamoto S."/>
            <person name="Ohme-Takagi M."/>
            <person name="Yagi M."/>
            <person name="Zeng S.J."/>
            <person name="Shen C.Y."/>
            <person name="Yeh C.M."/>
            <person name="Luo Y.B."/>
            <person name="Tsai W.C."/>
            <person name="Van de Peer Y."/>
            <person name="Liu Z.J."/>
        </authorList>
    </citation>
    <scope>NUCLEOTIDE SEQUENCE [LARGE SCALE GENOMIC DNA]</scope>
    <source>
        <tissue evidence="2">The whole plant</tissue>
    </source>
</reference>
<gene>
    <name evidence="2" type="ORF">MA16_Dca021336</name>
</gene>
<dbReference type="AlphaFoldDB" id="A0A2I0WWY9"/>